<evidence type="ECO:0000256" key="4">
    <source>
        <dbReference type="ARBA" id="ARBA00022692"/>
    </source>
</evidence>
<keyword evidence="5 7" id="KW-1133">Transmembrane helix</keyword>
<keyword evidence="6 7" id="KW-0472">Membrane</keyword>
<dbReference type="EMBL" id="JBHTJH010000004">
    <property type="protein sequence ID" value="MFD0862233.1"/>
    <property type="molecule type" value="Genomic_DNA"/>
</dbReference>
<evidence type="ECO:0000256" key="7">
    <source>
        <dbReference type="SAM" id="Phobius"/>
    </source>
</evidence>
<keyword evidence="10" id="KW-1185">Reference proteome</keyword>
<gene>
    <name evidence="9" type="ORF">ACFQ1M_08425</name>
</gene>
<evidence type="ECO:0000259" key="8">
    <source>
        <dbReference type="Pfam" id="PF00482"/>
    </source>
</evidence>
<evidence type="ECO:0000256" key="1">
    <source>
        <dbReference type="ARBA" id="ARBA00004651"/>
    </source>
</evidence>
<evidence type="ECO:0000256" key="3">
    <source>
        <dbReference type="ARBA" id="ARBA00022475"/>
    </source>
</evidence>
<dbReference type="Gene3D" id="1.20.81.30">
    <property type="entry name" value="Type II secretion system (T2SS), domain F"/>
    <property type="match status" value="2"/>
</dbReference>
<dbReference type="Proteomes" id="UP001596978">
    <property type="component" value="Unassembled WGS sequence"/>
</dbReference>
<comment type="similarity">
    <text evidence="2">Belongs to the GSP F family.</text>
</comment>
<dbReference type="InterPro" id="IPR003004">
    <property type="entry name" value="GspF/PilC"/>
</dbReference>
<evidence type="ECO:0000313" key="9">
    <source>
        <dbReference type="EMBL" id="MFD0862233.1"/>
    </source>
</evidence>
<dbReference type="InterPro" id="IPR018076">
    <property type="entry name" value="T2SS_GspF_dom"/>
</dbReference>
<protein>
    <submittedName>
        <fullName evidence="9">Type II secretion system F family protein</fullName>
    </submittedName>
</protein>
<evidence type="ECO:0000256" key="2">
    <source>
        <dbReference type="ARBA" id="ARBA00005745"/>
    </source>
</evidence>
<comment type="caution">
    <text evidence="9">The sequence shown here is derived from an EMBL/GenBank/DDBJ whole genome shotgun (WGS) entry which is preliminary data.</text>
</comment>
<proteinExistence type="inferred from homology"/>
<accession>A0ABW3D079</accession>
<feature type="transmembrane region" description="Helical" evidence="7">
    <location>
        <begin position="349"/>
        <end position="368"/>
    </location>
</feature>
<comment type="subcellular location">
    <subcellularLocation>
        <location evidence="1">Cell membrane</location>
        <topology evidence="1">Multi-pass membrane protein</topology>
    </subcellularLocation>
</comment>
<feature type="transmembrane region" description="Helical" evidence="7">
    <location>
        <begin position="196"/>
        <end position="215"/>
    </location>
</feature>
<dbReference type="PANTHER" id="PTHR30012:SF0">
    <property type="entry name" value="TYPE II SECRETION SYSTEM PROTEIN F-RELATED"/>
    <property type="match status" value="1"/>
</dbReference>
<evidence type="ECO:0000313" key="10">
    <source>
        <dbReference type="Proteomes" id="UP001596978"/>
    </source>
</evidence>
<keyword evidence="4 7" id="KW-0812">Transmembrane</keyword>
<organism evidence="9 10">
    <name type="scientific">Sungkyunkwania multivorans</name>
    <dbReference type="NCBI Taxonomy" id="1173618"/>
    <lineage>
        <taxon>Bacteria</taxon>
        <taxon>Pseudomonadati</taxon>
        <taxon>Bacteroidota</taxon>
        <taxon>Flavobacteriia</taxon>
        <taxon>Flavobacteriales</taxon>
        <taxon>Flavobacteriaceae</taxon>
        <taxon>Sungkyunkwania</taxon>
    </lineage>
</organism>
<keyword evidence="3" id="KW-1003">Cell membrane</keyword>
<evidence type="ECO:0000256" key="5">
    <source>
        <dbReference type="ARBA" id="ARBA00022989"/>
    </source>
</evidence>
<name>A0ABW3D079_9FLAO</name>
<evidence type="ECO:0000256" key="6">
    <source>
        <dbReference type="ARBA" id="ARBA00023136"/>
    </source>
</evidence>
<dbReference type="InterPro" id="IPR042094">
    <property type="entry name" value="T2SS_GspF_sf"/>
</dbReference>
<feature type="domain" description="Type II secretion system protein GspF" evidence="8">
    <location>
        <begin position="47"/>
        <end position="167"/>
    </location>
</feature>
<dbReference type="RefSeq" id="WP_386406755.1">
    <property type="nucleotide sequence ID" value="NZ_JBHTJH010000004.1"/>
</dbReference>
<dbReference type="PANTHER" id="PTHR30012">
    <property type="entry name" value="GENERAL SECRETION PATHWAY PROTEIN"/>
    <property type="match status" value="1"/>
</dbReference>
<feature type="domain" description="Type II secretion system protein GspF" evidence="8">
    <location>
        <begin position="247"/>
        <end position="369"/>
    </location>
</feature>
<feature type="transmembrane region" description="Helical" evidence="7">
    <location>
        <begin position="140"/>
        <end position="166"/>
    </location>
</feature>
<reference evidence="10" key="1">
    <citation type="journal article" date="2019" name="Int. J. Syst. Evol. Microbiol.">
        <title>The Global Catalogue of Microorganisms (GCM) 10K type strain sequencing project: providing services to taxonomists for standard genome sequencing and annotation.</title>
        <authorList>
            <consortium name="The Broad Institute Genomics Platform"/>
            <consortium name="The Broad Institute Genome Sequencing Center for Infectious Disease"/>
            <person name="Wu L."/>
            <person name="Ma J."/>
        </authorList>
    </citation>
    <scope>NUCLEOTIDE SEQUENCE [LARGE SCALE GENOMIC DNA]</scope>
    <source>
        <strain evidence="10">CCUG 62952</strain>
    </source>
</reference>
<sequence length="378" mass="43210">MGFQLDNIKTTQKRTAKSEDRINDLLKKEITLFGKSFSDRKKEDLYTELSVLLKAGVNLKEGLGLIMESQKKQQQKVLFANILEDIVAGQPFSESVKTKKEFTDYEHFSLKIGEETGTLVQVTKELGSFFARKNEQRRNLISALTYPIIIFSTALLVVAFMLRYVVPMFQDIFKQNNVDLPPITRFIVSLSETTSSYGWILLVGIIALLLLRQLFTKKVWYQRAVDNLIYKTPIIGKFAKTVYLAQFTQAVSLLTSSKVPVVNSIQLVQKMINFYPLRSALEKVERQILKGKKLSESLANDPVFDNKMVTLVRVAEETNQTEFIFQRLNEQYNTEVQQRSKMLSTIMEPMIILFVGIVVGVILIAMYLPMFQLSNVLG</sequence>
<dbReference type="Pfam" id="PF00482">
    <property type="entry name" value="T2SSF"/>
    <property type="match status" value="2"/>
</dbReference>